<keyword evidence="13 16" id="KW-0131">Cell cycle</keyword>
<keyword evidence="12 16" id="KW-0560">Oxidoreductase</keyword>
<dbReference type="HAMAP" id="MF_00037">
    <property type="entry name" value="MurB"/>
    <property type="match status" value="1"/>
</dbReference>
<evidence type="ECO:0000259" key="17">
    <source>
        <dbReference type="PROSITE" id="PS51387"/>
    </source>
</evidence>
<dbReference type="GO" id="GO:0071949">
    <property type="term" value="F:FAD binding"/>
    <property type="evidence" value="ECO:0007669"/>
    <property type="project" value="InterPro"/>
</dbReference>
<dbReference type="NCBIfam" id="NF010480">
    <property type="entry name" value="PRK13905.1"/>
    <property type="match status" value="1"/>
</dbReference>
<evidence type="ECO:0000256" key="7">
    <source>
        <dbReference type="ARBA" id="ARBA00022630"/>
    </source>
</evidence>
<dbReference type="GO" id="GO:0071555">
    <property type="term" value="P:cell wall organization"/>
    <property type="evidence" value="ECO:0007669"/>
    <property type="project" value="UniProtKB-KW"/>
</dbReference>
<feature type="active site" evidence="16">
    <location>
        <position position="175"/>
    </location>
</feature>
<protein>
    <recommendedName>
        <fullName evidence="16">UDP-N-acetylenolpyruvoylglucosamine reductase</fullName>
        <ecNumber evidence="16">1.3.1.98</ecNumber>
    </recommendedName>
    <alternativeName>
        <fullName evidence="16">UDP-N-acetylmuramate dehydrogenase</fullName>
    </alternativeName>
</protein>
<evidence type="ECO:0000256" key="8">
    <source>
        <dbReference type="ARBA" id="ARBA00022827"/>
    </source>
</evidence>
<keyword evidence="19" id="KW-1185">Reference proteome</keyword>
<dbReference type="InterPro" id="IPR036635">
    <property type="entry name" value="MurB_C_sf"/>
</dbReference>
<evidence type="ECO:0000256" key="12">
    <source>
        <dbReference type="ARBA" id="ARBA00023002"/>
    </source>
</evidence>
<reference evidence="18 19" key="1">
    <citation type="submission" date="2023-04" db="EMBL/GenBank/DDBJ databases">
        <authorList>
            <person name="Hsu D."/>
        </authorList>
    </citation>
    <scope>NUCLEOTIDE SEQUENCE [LARGE SCALE GENOMIC DNA]</scope>
    <source>
        <strain evidence="18 19">MK1</strain>
    </source>
</reference>
<evidence type="ECO:0000256" key="2">
    <source>
        <dbReference type="ARBA" id="ARBA00003921"/>
    </source>
</evidence>
<keyword evidence="9 16" id="KW-0521">NADP</keyword>
<comment type="cofactor">
    <cofactor evidence="1 16">
        <name>FAD</name>
        <dbReference type="ChEBI" id="CHEBI:57692"/>
    </cofactor>
</comment>
<dbReference type="Gene3D" id="3.30.465.10">
    <property type="match status" value="1"/>
</dbReference>
<dbReference type="PROSITE" id="PS51387">
    <property type="entry name" value="FAD_PCMH"/>
    <property type="match status" value="1"/>
</dbReference>
<evidence type="ECO:0000256" key="10">
    <source>
        <dbReference type="ARBA" id="ARBA00022960"/>
    </source>
</evidence>
<evidence type="ECO:0000256" key="6">
    <source>
        <dbReference type="ARBA" id="ARBA00022618"/>
    </source>
</evidence>
<comment type="function">
    <text evidence="2 16">Cell wall formation.</text>
</comment>
<evidence type="ECO:0000256" key="5">
    <source>
        <dbReference type="ARBA" id="ARBA00022490"/>
    </source>
</evidence>
<evidence type="ECO:0000256" key="15">
    <source>
        <dbReference type="ARBA" id="ARBA00048914"/>
    </source>
</evidence>
<dbReference type="AlphaFoldDB" id="A0AAU0ULK9"/>
<dbReference type="InterPro" id="IPR016167">
    <property type="entry name" value="FAD-bd_PCMH_sub1"/>
</dbReference>
<organism evidence="18 19">
    <name type="scientific">Metallumcola ferriviriculae</name>
    <dbReference type="NCBI Taxonomy" id="3039180"/>
    <lineage>
        <taxon>Bacteria</taxon>
        <taxon>Bacillati</taxon>
        <taxon>Bacillota</taxon>
        <taxon>Clostridia</taxon>
        <taxon>Neomoorellales</taxon>
        <taxon>Desulfitibacteraceae</taxon>
        <taxon>Metallumcola</taxon>
    </lineage>
</organism>
<name>A0AAU0ULK9_9FIRM</name>
<keyword evidence="10 16" id="KW-0133">Cell shape</keyword>
<dbReference type="NCBIfam" id="TIGR00179">
    <property type="entry name" value="murB"/>
    <property type="match status" value="1"/>
</dbReference>
<keyword evidence="5 16" id="KW-0963">Cytoplasm</keyword>
<accession>A0AAU0ULK9</accession>
<dbReference type="RefSeq" id="WP_366924821.1">
    <property type="nucleotide sequence ID" value="NZ_CP121694.1"/>
</dbReference>
<dbReference type="GO" id="GO:0008762">
    <property type="term" value="F:UDP-N-acetylmuramate dehydrogenase activity"/>
    <property type="evidence" value="ECO:0007669"/>
    <property type="project" value="UniProtKB-UniRule"/>
</dbReference>
<dbReference type="InterPro" id="IPR016166">
    <property type="entry name" value="FAD-bd_PCMH"/>
</dbReference>
<comment type="catalytic activity">
    <reaction evidence="15 16">
        <text>UDP-N-acetyl-alpha-D-muramate + NADP(+) = UDP-N-acetyl-3-O-(1-carboxyvinyl)-alpha-D-glucosamine + NADPH + H(+)</text>
        <dbReference type="Rhea" id="RHEA:12248"/>
        <dbReference type="ChEBI" id="CHEBI:15378"/>
        <dbReference type="ChEBI" id="CHEBI:57783"/>
        <dbReference type="ChEBI" id="CHEBI:58349"/>
        <dbReference type="ChEBI" id="CHEBI:68483"/>
        <dbReference type="ChEBI" id="CHEBI:70757"/>
        <dbReference type="EC" id="1.3.1.98"/>
    </reaction>
</comment>
<keyword evidence="8 16" id="KW-0274">FAD</keyword>
<dbReference type="Proteomes" id="UP001329915">
    <property type="component" value="Chromosome"/>
</dbReference>
<dbReference type="Pfam" id="PF01565">
    <property type="entry name" value="FAD_binding_4"/>
    <property type="match status" value="1"/>
</dbReference>
<evidence type="ECO:0000256" key="4">
    <source>
        <dbReference type="ARBA" id="ARBA00004752"/>
    </source>
</evidence>
<gene>
    <name evidence="16 18" type="primary">murB</name>
    <name evidence="18" type="ORF">MFMK1_001822</name>
</gene>
<dbReference type="EMBL" id="CP121694">
    <property type="protein sequence ID" value="WRO22001.1"/>
    <property type="molecule type" value="Genomic_DNA"/>
</dbReference>
<dbReference type="InterPro" id="IPR011601">
    <property type="entry name" value="MurB_C"/>
</dbReference>
<feature type="domain" description="FAD-binding PCMH-type" evidence="17">
    <location>
        <begin position="30"/>
        <end position="196"/>
    </location>
</feature>
<dbReference type="InterPro" id="IPR003170">
    <property type="entry name" value="MurB"/>
</dbReference>
<dbReference type="SUPFAM" id="SSF56194">
    <property type="entry name" value="Uridine diphospho-N-Acetylenolpyruvylglucosamine reductase, MurB, C-terminal domain"/>
    <property type="match status" value="1"/>
</dbReference>
<comment type="subcellular location">
    <subcellularLocation>
        <location evidence="3 16">Cytoplasm</location>
    </subcellularLocation>
</comment>
<dbReference type="PANTHER" id="PTHR21071:SF4">
    <property type="entry name" value="UDP-N-ACETYLENOLPYRUVOYLGLUCOSAMINE REDUCTASE"/>
    <property type="match status" value="1"/>
</dbReference>
<keyword evidence="6 16" id="KW-0132">Cell division</keyword>
<dbReference type="InterPro" id="IPR036318">
    <property type="entry name" value="FAD-bd_PCMH-like_sf"/>
</dbReference>
<evidence type="ECO:0000256" key="11">
    <source>
        <dbReference type="ARBA" id="ARBA00022984"/>
    </source>
</evidence>
<keyword evidence="11 16" id="KW-0573">Peptidoglycan synthesis</keyword>
<dbReference type="InterPro" id="IPR016169">
    <property type="entry name" value="FAD-bd_PCMH_sub2"/>
</dbReference>
<evidence type="ECO:0000256" key="16">
    <source>
        <dbReference type="HAMAP-Rule" id="MF_00037"/>
    </source>
</evidence>
<dbReference type="EC" id="1.3.1.98" evidence="16"/>
<keyword evidence="7 16" id="KW-0285">Flavoprotein</keyword>
<dbReference type="PANTHER" id="PTHR21071">
    <property type="entry name" value="UDP-N-ACETYLENOLPYRUVOYLGLUCOSAMINE REDUCTASE"/>
    <property type="match status" value="1"/>
</dbReference>
<evidence type="ECO:0000256" key="1">
    <source>
        <dbReference type="ARBA" id="ARBA00001974"/>
    </source>
</evidence>
<sequence length="303" mass="33053">MSADLFRQLKFGLSGKCLQNEPLAKYTTWRVGGAADFYAEAENEDDVLFCLDFVERHHLPLTLIGNGSNLLVLDGGVRGVVMRLGGEFNKVSIQGTEVIAGAATILPRLSREAASHQLSGLEFAVGIPASLGGAVVMNAGIPGNALEDIIKAVRVINKDGQKTSLSREELGFGYRSSKLYSPYNIVLQATLQLKRGRGLDIWQKMERLLEQRKDRQPISSPNAGSVFKNPPDYTAGYLIEKAGLKEAECGDAKVSLKHANFIVNEGKASAQEILSLIKTIQEEVEQKFNICLEPEVHVIGDEK</sequence>
<dbReference type="GO" id="GO:0009252">
    <property type="term" value="P:peptidoglycan biosynthetic process"/>
    <property type="evidence" value="ECO:0007669"/>
    <property type="project" value="UniProtKB-UniRule"/>
</dbReference>
<dbReference type="InterPro" id="IPR006094">
    <property type="entry name" value="Oxid_FAD_bind_N"/>
</dbReference>
<dbReference type="SUPFAM" id="SSF56176">
    <property type="entry name" value="FAD-binding/transporter-associated domain-like"/>
    <property type="match status" value="1"/>
</dbReference>
<dbReference type="GO" id="GO:0051301">
    <property type="term" value="P:cell division"/>
    <property type="evidence" value="ECO:0007669"/>
    <property type="project" value="UniProtKB-KW"/>
</dbReference>
<dbReference type="GO" id="GO:0008360">
    <property type="term" value="P:regulation of cell shape"/>
    <property type="evidence" value="ECO:0007669"/>
    <property type="project" value="UniProtKB-KW"/>
</dbReference>
<comment type="similarity">
    <text evidence="16">Belongs to the MurB family.</text>
</comment>
<evidence type="ECO:0000256" key="9">
    <source>
        <dbReference type="ARBA" id="ARBA00022857"/>
    </source>
</evidence>
<evidence type="ECO:0000313" key="18">
    <source>
        <dbReference type="EMBL" id="WRO22001.1"/>
    </source>
</evidence>
<dbReference type="GO" id="GO:0005829">
    <property type="term" value="C:cytosol"/>
    <property type="evidence" value="ECO:0007669"/>
    <property type="project" value="TreeGrafter"/>
</dbReference>
<dbReference type="Pfam" id="PF02873">
    <property type="entry name" value="MurB_C"/>
    <property type="match status" value="1"/>
</dbReference>
<evidence type="ECO:0000256" key="14">
    <source>
        <dbReference type="ARBA" id="ARBA00023316"/>
    </source>
</evidence>
<feature type="active site" description="Proton donor" evidence="16">
    <location>
        <position position="225"/>
    </location>
</feature>
<comment type="pathway">
    <text evidence="4 16">Cell wall biogenesis; peptidoglycan biosynthesis.</text>
</comment>
<proteinExistence type="inferred from homology"/>
<dbReference type="Gene3D" id="3.90.78.10">
    <property type="entry name" value="UDP-N-acetylenolpyruvoylglucosamine reductase, C-terminal domain"/>
    <property type="match status" value="1"/>
</dbReference>
<evidence type="ECO:0000313" key="19">
    <source>
        <dbReference type="Proteomes" id="UP001329915"/>
    </source>
</evidence>
<evidence type="ECO:0000256" key="13">
    <source>
        <dbReference type="ARBA" id="ARBA00023306"/>
    </source>
</evidence>
<dbReference type="Gene3D" id="3.30.43.10">
    <property type="entry name" value="Uridine Diphospho-n-acetylenolpyruvylglucosamine Reductase, domain 2"/>
    <property type="match status" value="1"/>
</dbReference>
<feature type="active site" evidence="16">
    <location>
        <position position="295"/>
    </location>
</feature>
<dbReference type="KEGG" id="dbc:MFMK1_001822"/>
<evidence type="ECO:0000256" key="3">
    <source>
        <dbReference type="ARBA" id="ARBA00004496"/>
    </source>
</evidence>
<keyword evidence="14 16" id="KW-0961">Cell wall biogenesis/degradation</keyword>